<dbReference type="CDD" id="cd06261">
    <property type="entry name" value="TM_PBP2"/>
    <property type="match status" value="2"/>
</dbReference>
<evidence type="ECO:0000256" key="2">
    <source>
        <dbReference type="ARBA" id="ARBA00022448"/>
    </source>
</evidence>
<keyword evidence="2 8" id="KW-0813">Transport</keyword>
<feature type="transmembrane region" description="Helical" evidence="8">
    <location>
        <begin position="384"/>
        <end position="406"/>
    </location>
</feature>
<dbReference type="InterPro" id="IPR035906">
    <property type="entry name" value="MetI-like_sf"/>
</dbReference>
<keyword evidence="6 8" id="KW-1133">Transmembrane helix</keyword>
<feature type="transmembrane region" description="Helical" evidence="8">
    <location>
        <begin position="498"/>
        <end position="519"/>
    </location>
</feature>
<dbReference type="SUPFAM" id="SSF161098">
    <property type="entry name" value="MetI-like"/>
    <property type="match status" value="2"/>
</dbReference>
<comment type="caution">
    <text evidence="10">The sequence shown here is derived from an EMBL/GenBank/DDBJ whole genome shotgun (WGS) entry which is preliminary data.</text>
</comment>
<comment type="subcellular location">
    <subcellularLocation>
        <location evidence="1">Cell inner membrane</location>
        <topology evidence="1">Multi-pass membrane protein</topology>
    </subcellularLocation>
    <subcellularLocation>
        <location evidence="8">Cell membrane</location>
        <topology evidence="8">Multi-pass membrane protein</topology>
    </subcellularLocation>
</comment>
<keyword evidence="11" id="KW-1185">Reference proteome</keyword>
<feature type="transmembrane region" description="Helical" evidence="8">
    <location>
        <begin position="94"/>
        <end position="112"/>
    </location>
</feature>
<dbReference type="PANTHER" id="PTHR43357:SF3">
    <property type="entry name" value="FE(3+)-TRANSPORT SYSTEM PERMEASE PROTEIN FBPB 2"/>
    <property type="match status" value="1"/>
</dbReference>
<dbReference type="PANTHER" id="PTHR43357">
    <property type="entry name" value="INNER MEMBRANE ABC TRANSPORTER PERMEASE PROTEIN YDCV"/>
    <property type="match status" value="1"/>
</dbReference>
<dbReference type="Pfam" id="PF00528">
    <property type="entry name" value="BPD_transp_1"/>
    <property type="match status" value="2"/>
</dbReference>
<sequence>MTTTTPVRPSPEVPRLPDGTRAGLLRRARDAVLTPRTAIVGICAVVVGYLAIVPLYYLLWGTFFDEHGFTLKGFGEAFGKGSLAGPMLLNSIEFALGSAVFALLLGAALAWVQVRTDAPLKGLFFAASLVPLIIPAMLYAIAWIFLADPHTGVINRVFGTQVLNVFSMPGMIWVQGLHLSPIAFLLMVAAFRAMDPSLEEAALMSGASRRATLRRVTAPLLRPAIIASVVLVFVQSMESFEVPAIIGLQAKIYVFTSRIYNVLQIYPIDYREAGALAVVLLAIAAFAVLLSSWLSRHASRYQTITGKGFRPRPIALGRARPFVGAAVIIYFFVTAVLPVGVLLWASLLPYYQAPSGKAVSSITLHNYSTVLHMPLALTAFRNSVLLGLGAATGVMFLTAVVAWLIVRTRVPGRRVLDVLASTPLVIPGLVMGLAVLFVYLRSPLPIYGTLWILLISYATRYLPYGMRYSVTAMAQMNNELEESALVCGATWWQSFRRILMPLMSSGILAGWVYILVVSFRELSSTVLLYSPGKEVLSVLLWEQFNNGNFTVVAAIGVLMVVTLMLLVGIAYRVGLRFGAGTDS</sequence>
<dbReference type="RefSeq" id="WP_345475180.1">
    <property type="nucleotide sequence ID" value="NZ_BAABHF010000061.1"/>
</dbReference>
<feature type="transmembrane region" description="Helical" evidence="8">
    <location>
        <begin position="273"/>
        <end position="294"/>
    </location>
</feature>
<keyword evidence="7 8" id="KW-0472">Membrane</keyword>
<proteinExistence type="inferred from homology"/>
<feature type="transmembrane region" description="Helical" evidence="8">
    <location>
        <begin position="166"/>
        <end position="191"/>
    </location>
</feature>
<organism evidence="10 11">
    <name type="scientific">Actinoallomurus oryzae</name>
    <dbReference type="NCBI Taxonomy" id="502180"/>
    <lineage>
        <taxon>Bacteria</taxon>
        <taxon>Bacillati</taxon>
        <taxon>Actinomycetota</taxon>
        <taxon>Actinomycetes</taxon>
        <taxon>Streptosporangiales</taxon>
        <taxon>Thermomonosporaceae</taxon>
        <taxon>Actinoallomurus</taxon>
    </lineage>
</organism>
<evidence type="ECO:0000313" key="11">
    <source>
        <dbReference type="Proteomes" id="UP001500503"/>
    </source>
</evidence>
<dbReference type="Proteomes" id="UP001500503">
    <property type="component" value="Unassembled WGS sequence"/>
</dbReference>
<dbReference type="InterPro" id="IPR000515">
    <property type="entry name" value="MetI-like"/>
</dbReference>
<feature type="transmembrane region" description="Helical" evidence="8">
    <location>
        <begin position="212"/>
        <end position="234"/>
    </location>
</feature>
<accession>A0ABP8R5Z2</accession>
<dbReference type="Gene3D" id="1.10.3720.10">
    <property type="entry name" value="MetI-like"/>
    <property type="match status" value="2"/>
</dbReference>
<protein>
    <submittedName>
        <fullName evidence="10">Iron ABC transporter permease</fullName>
    </submittedName>
</protein>
<evidence type="ECO:0000256" key="7">
    <source>
        <dbReference type="ARBA" id="ARBA00023136"/>
    </source>
</evidence>
<feature type="domain" description="ABC transmembrane type-1" evidence="9">
    <location>
        <begin position="380"/>
        <end position="570"/>
    </location>
</feature>
<feature type="transmembrane region" description="Helical" evidence="8">
    <location>
        <begin position="418"/>
        <end position="440"/>
    </location>
</feature>
<evidence type="ECO:0000256" key="5">
    <source>
        <dbReference type="ARBA" id="ARBA00022692"/>
    </source>
</evidence>
<evidence type="ECO:0000256" key="1">
    <source>
        <dbReference type="ARBA" id="ARBA00004429"/>
    </source>
</evidence>
<feature type="transmembrane region" description="Helical" evidence="8">
    <location>
        <begin position="37"/>
        <end position="59"/>
    </location>
</feature>
<evidence type="ECO:0000259" key="9">
    <source>
        <dbReference type="PROSITE" id="PS50928"/>
    </source>
</evidence>
<dbReference type="PROSITE" id="PS50928">
    <property type="entry name" value="ABC_TM1"/>
    <property type="match status" value="2"/>
</dbReference>
<feature type="transmembrane region" description="Helical" evidence="8">
    <location>
        <begin position="446"/>
        <end position="463"/>
    </location>
</feature>
<feature type="transmembrane region" description="Helical" evidence="8">
    <location>
        <begin position="549"/>
        <end position="571"/>
    </location>
</feature>
<comment type="similarity">
    <text evidence="8">Belongs to the binding-protein-dependent transport system permease family.</text>
</comment>
<evidence type="ECO:0000256" key="8">
    <source>
        <dbReference type="RuleBase" id="RU363032"/>
    </source>
</evidence>
<evidence type="ECO:0000256" key="4">
    <source>
        <dbReference type="ARBA" id="ARBA00022519"/>
    </source>
</evidence>
<feature type="transmembrane region" description="Helical" evidence="8">
    <location>
        <begin position="124"/>
        <end position="146"/>
    </location>
</feature>
<reference evidence="11" key="1">
    <citation type="journal article" date="2019" name="Int. J. Syst. Evol. Microbiol.">
        <title>The Global Catalogue of Microorganisms (GCM) 10K type strain sequencing project: providing services to taxonomists for standard genome sequencing and annotation.</title>
        <authorList>
            <consortium name="The Broad Institute Genomics Platform"/>
            <consortium name="The Broad Institute Genome Sequencing Center for Infectious Disease"/>
            <person name="Wu L."/>
            <person name="Ma J."/>
        </authorList>
    </citation>
    <scope>NUCLEOTIDE SEQUENCE [LARGE SCALE GENOMIC DNA]</scope>
    <source>
        <strain evidence="11">JCM 17933</strain>
    </source>
</reference>
<name>A0ABP8R5Z2_9ACTN</name>
<feature type="domain" description="ABC transmembrane type-1" evidence="9">
    <location>
        <begin position="88"/>
        <end position="291"/>
    </location>
</feature>
<gene>
    <name evidence="10" type="ORF">GCM10023191_094410</name>
</gene>
<keyword evidence="5 8" id="KW-0812">Transmembrane</keyword>
<keyword evidence="3" id="KW-1003">Cell membrane</keyword>
<evidence type="ECO:0000256" key="3">
    <source>
        <dbReference type="ARBA" id="ARBA00022475"/>
    </source>
</evidence>
<evidence type="ECO:0000313" key="10">
    <source>
        <dbReference type="EMBL" id="GAA4519173.1"/>
    </source>
</evidence>
<dbReference type="EMBL" id="BAABHF010000061">
    <property type="protein sequence ID" value="GAA4519173.1"/>
    <property type="molecule type" value="Genomic_DNA"/>
</dbReference>
<feature type="transmembrane region" description="Helical" evidence="8">
    <location>
        <begin position="322"/>
        <end position="345"/>
    </location>
</feature>
<keyword evidence="4" id="KW-0997">Cell inner membrane</keyword>
<evidence type="ECO:0000256" key="6">
    <source>
        <dbReference type="ARBA" id="ARBA00022989"/>
    </source>
</evidence>